<organism evidence="1 2">
    <name type="scientific">Fusarium proliferatum (strain ET1)</name>
    <name type="common">Orchid endophyte fungus</name>
    <dbReference type="NCBI Taxonomy" id="1227346"/>
    <lineage>
        <taxon>Eukaryota</taxon>
        <taxon>Fungi</taxon>
        <taxon>Dikarya</taxon>
        <taxon>Ascomycota</taxon>
        <taxon>Pezizomycotina</taxon>
        <taxon>Sordariomycetes</taxon>
        <taxon>Hypocreomycetidae</taxon>
        <taxon>Hypocreales</taxon>
        <taxon>Nectriaceae</taxon>
        <taxon>Fusarium</taxon>
        <taxon>Fusarium fujikuroi species complex</taxon>
    </lineage>
</organism>
<evidence type="ECO:0000313" key="2">
    <source>
        <dbReference type="Proteomes" id="UP000183971"/>
    </source>
</evidence>
<dbReference type="Gene3D" id="3.30.70.100">
    <property type="match status" value="1"/>
</dbReference>
<protein>
    <recommendedName>
        <fullName evidence="3">ABM domain-containing protein</fullName>
    </recommendedName>
</protein>
<comment type="caution">
    <text evidence="1">The sequence shown here is derived from an EMBL/GenBank/DDBJ whole genome shotgun (WGS) entry which is preliminary data.</text>
</comment>
<sequence>MTITEVIFPKLKPDQALLKQLATTLPTAAKTTFSGVPGLSSYYRGKVIEAQNVSQAAKLDHSGLVLVLEWDKISSFNSFWVSEGFEAFRSVMKPFMLSPVSPDLFYSNLPDSGSTTTSNYTQYIKVENLGSEDKSVENSWRDLTREIGLDAKSFHAWGIQESDGAFMGMIGWSSLETLKSKSEKESVMKALHQLTKHGDVTAFVLELSRQS</sequence>
<accession>A0A1L7W6G2</accession>
<keyword evidence="2" id="KW-1185">Reference proteome</keyword>
<dbReference type="EMBL" id="FJOF01000013">
    <property type="protein sequence ID" value="CZR48102.1"/>
    <property type="molecule type" value="Genomic_DNA"/>
</dbReference>
<reference evidence="2" key="1">
    <citation type="journal article" date="2016" name="Genome Biol. Evol.">
        <title>Comparative 'omics' of the Fusarium fujikuroi species complex highlights differences in genetic potential and metabolite synthesis.</title>
        <authorList>
            <person name="Niehaus E.-M."/>
            <person name="Muensterkoetter M."/>
            <person name="Proctor R.H."/>
            <person name="Brown D.W."/>
            <person name="Sharon A."/>
            <person name="Idan Y."/>
            <person name="Oren-Young L."/>
            <person name="Sieber C.M."/>
            <person name="Novak O."/>
            <person name="Pencik A."/>
            <person name="Tarkowska D."/>
            <person name="Hromadova K."/>
            <person name="Freeman S."/>
            <person name="Maymon M."/>
            <person name="Elazar M."/>
            <person name="Youssef S.A."/>
            <person name="El-Shabrawy E.S.M."/>
            <person name="Shalaby A.B.A."/>
            <person name="Houterman P."/>
            <person name="Brock N.L."/>
            <person name="Burkhardt I."/>
            <person name="Tsavkelova E.A."/>
            <person name="Dickschat J.S."/>
            <person name="Galuszka P."/>
            <person name="Gueldener U."/>
            <person name="Tudzynski B."/>
        </authorList>
    </citation>
    <scope>NUCLEOTIDE SEQUENCE [LARGE SCALE GENOMIC DNA]</scope>
    <source>
        <strain evidence="2">ET1</strain>
    </source>
</reference>
<dbReference type="VEuPathDB" id="FungiDB:FPRO_12712"/>
<name>A0A1L7W6G2_FUSPR</name>
<dbReference type="Proteomes" id="UP000183971">
    <property type="component" value="Unassembled WGS sequence"/>
</dbReference>
<gene>
    <name evidence="1" type="ORF">FPRO_12712</name>
</gene>
<dbReference type="RefSeq" id="XP_031088635.1">
    <property type="nucleotide sequence ID" value="XM_031223258.1"/>
</dbReference>
<evidence type="ECO:0008006" key="3">
    <source>
        <dbReference type="Google" id="ProtNLM"/>
    </source>
</evidence>
<evidence type="ECO:0000313" key="1">
    <source>
        <dbReference type="EMBL" id="CZR48102.1"/>
    </source>
</evidence>
<dbReference type="GeneID" id="42057576"/>
<proteinExistence type="predicted"/>
<dbReference type="AlphaFoldDB" id="A0A1L7W6G2"/>